<proteinExistence type="predicted"/>
<name>A0AAV6Q2H6_SOLSE</name>
<dbReference type="AlphaFoldDB" id="A0AAV6Q2H6"/>
<reference evidence="1 2" key="1">
    <citation type="journal article" date="2021" name="Sci. Rep.">
        <title>Chromosome anchoring in Senegalese sole (Solea senegalensis) reveals sex-associated markers and genome rearrangements in flatfish.</title>
        <authorList>
            <person name="Guerrero-Cozar I."/>
            <person name="Gomez-Garrido J."/>
            <person name="Berbel C."/>
            <person name="Martinez-Blanch J.F."/>
            <person name="Alioto T."/>
            <person name="Claros M.G."/>
            <person name="Gagnaire P.A."/>
            <person name="Manchado M."/>
        </authorList>
    </citation>
    <scope>NUCLEOTIDE SEQUENCE [LARGE SCALE GENOMIC DNA]</scope>
    <source>
        <strain evidence="1">Sse05_10M</strain>
    </source>
</reference>
<accession>A0AAV6Q2H6</accession>
<evidence type="ECO:0000313" key="1">
    <source>
        <dbReference type="EMBL" id="KAG7480007.1"/>
    </source>
</evidence>
<organism evidence="1 2">
    <name type="scientific">Solea senegalensis</name>
    <name type="common">Senegalese sole</name>
    <dbReference type="NCBI Taxonomy" id="28829"/>
    <lineage>
        <taxon>Eukaryota</taxon>
        <taxon>Metazoa</taxon>
        <taxon>Chordata</taxon>
        <taxon>Craniata</taxon>
        <taxon>Vertebrata</taxon>
        <taxon>Euteleostomi</taxon>
        <taxon>Actinopterygii</taxon>
        <taxon>Neopterygii</taxon>
        <taxon>Teleostei</taxon>
        <taxon>Neoteleostei</taxon>
        <taxon>Acanthomorphata</taxon>
        <taxon>Carangaria</taxon>
        <taxon>Pleuronectiformes</taxon>
        <taxon>Pleuronectoidei</taxon>
        <taxon>Soleidae</taxon>
        <taxon>Solea</taxon>
    </lineage>
</organism>
<dbReference type="Proteomes" id="UP000693946">
    <property type="component" value="Linkage Group LG8"/>
</dbReference>
<evidence type="ECO:0000313" key="2">
    <source>
        <dbReference type="Proteomes" id="UP000693946"/>
    </source>
</evidence>
<keyword evidence="2" id="KW-1185">Reference proteome</keyword>
<gene>
    <name evidence="1" type="ORF">JOB18_041016</name>
</gene>
<dbReference type="EMBL" id="JAGKHQ010000020">
    <property type="protein sequence ID" value="KAG7480007.1"/>
    <property type="molecule type" value="Genomic_DNA"/>
</dbReference>
<comment type="caution">
    <text evidence="1">The sequence shown here is derived from an EMBL/GenBank/DDBJ whole genome shotgun (WGS) entry which is preliminary data.</text>
</comment>
<sequence length="149" mass="16240">MSCEPCRAVTFMMFHVVRDAAAIRSEEGGGRRGRGPDVHFQLTAASPANAGSGSPHCCKYVNMLTWKDVHFSSVLAALCGEERGSGAGRENTPALHISFLEEEQTLESVFKVEPCKCGRFVSMSVSVSVSMLLEEEPKTHKRLLCFSSL</sequence>
<protein>
    <submittedName>
        <fullName evidence="1">Uncharacterized protein</fullName>
    </submittedName>
</protein>